<dbReference type="Pfam" id="PF24516">
    <property type="entry name" value="ARM_KNTC1_2nd"/>
    <property type="match status" value="1"/>
</dbReference>
<feature type="domain" description="RZZ complex subunit KNTC1/ROD C-terminal" evidence="1">
    <location>
        <begin position="1495"/>
        <end position="1985"/>
    </location>
</feature>
<dbReference type="OrthoDB" id="343783at2759"/>
<dbReference type="PANTHER" id="PTHR15688">
    <property type="entry name" value="KINETOCHORE-ASSOCIATED PROTEIN 1"/>
    <property type="match status" value="1"/>
</dbReference>
<evidence type="ECO:0000259" key="3">
    <source>
        <dbReference type="Pfam" id="PF24516"/>
    </source>
</evidence>
<reference evidence="5" key="1">
    <citation type="submission" date="2018-04" db="EMBL/GenBank/DDBJ databases">
        <title>Transcriptome assembly of Sipha flava.</title>
        <authorList>
            <person name="Scully E.D."/>
            <person name="Geib S.M."/>
            <person name="Palmer N.A."/>
            <person name="Koch K."/>
            <person name="Bradshaw J."/>
            <person name="Heng-Moss T."/>
            <person name="Sarath G."/>
        </authorList>
    </citation>
    <scope>NUCLEOTIDE SEQUENCE</scope>
</reference>
<dbReference type="GO" id="GO:0031267">
    <property type="term" value="F:small GTPase binding"/>
    <property type="evidence" value="ECO:0007669"/>
    <property type="project" value="TreeGrafter"/>
</dbReference>
<dbReference type="Pfam" id="PF24515">
    <property type="entry name" value="ARM_KNTC1_3rd"/>
    <property type="match status" value="1"/>
</dbReference>
<dbReference type="GO" id="GO:0005828">
    <property type="term" value="C:kinetochore microtubule"/>
    <property type="evidence" value="ECO:0007669"/>
    <property type="project" value="TreeGrafter"/>
</dbReference>
<dbReference type="GO" id="GO:0007094">
    <property type="term" value="P:mitotic spindle assembly checkpoint signaling"/>
    <property type="evidence" value="ECO:0007669"/>
    <property type="project" value="TreeGrafter"/>
</dbReference>
<evidence type="ECO:0000313" key="7">
    <source>
        <dbReference type="RefSeq" id="XP_025424568.1"/>
    </source>
</evidence>
<dbReference type="GO" id="GO:0005737">
    <property type="term" value="C:cytoplasm"/>
    <property type="evidence" value="ECO:0007669"/>
    <property type="project" value="TreeGrafter"/>
</dbReference>
<dbReference type="InterPro" id="IPR052802">
    <property type="entry name" value="KNTC1"/>
</dbReference>
<dbReference type="RefSeq" id="XP_025424568.1">
    <property type="nucleotide sequence ID" value="XM_025568783.1"/>
</dbReference>
<dbReference type="InterPro" id="IPR055405">
    <property type="entry name" value="ARM_KNTC1_3rd"/>
</dbReference>
<name>A0A2S2R2H7_9HEMI</name>
<dbReference type="Pfam" id="PF24520">
    <property type="entry name" value="ARM_KNTC1_1st"/>
    <property type="match status" value="1"/>
</dbReference>
<evidence type="ECO:0000259" key="1">
    <source>
        <dbReference type="Pfam" id="PF10493"/>
    </source>
</evidence>
<reference evidence="7 8" key="2">
    <citation type="submission" date="2025-04" db="UniProtKB">
        <authorList>
            <consortium name="RefSeq"/>
        </authorList>
    </citation>
    <scope>IDENTIFICATION</scope>
    <source>
        <tissue evidence="7 8">Whole body</tissue>
    </source>
</reference>
<organism evidence="5">
    <name type="scientific">Sipha flava</name>
    <name type="common">yellow sugarcane aphid</name>
    <dbReference type="NCBI Taxonomy" id="143950"/>
    <lineage>
        <taxon>Eukaryota</taxon>
        <taxon>Metazoa</taxon>
        <taxon>Ecdysozoa</taxon>
        <taxon>Arthropoda</taxon>
        <taxon>Hexapoda</taxon>
        <taxon>Insecta</taxon>
        <taxon>Pterygota</taxon>
        <taxon>Neoptera</taxon>
        <taxon>Paraneoptera</taxon>
        <taxon>Hemiptera</taxon>
        <taxon>Sternorrhyncha</taxon>
        <taxon>Aphidomorpha</taxon>
        <taxon>Aphidoidea</taxon>
        <taxon>Aphididae</taxon>
        <taxon>Sipha</taxon>
    </lineage>
</organism>
<keyword evidence="6" id="KW-1185">Reference proteome</keyword>
<evidence type="ECO:0000259" key="2">
    <source>
        <dbReference type="Pfam" id="PF24515"/>
    </source>
</evidence>
<sequence length="1994" mass="230187">MWNGITIGYSTADETINFGTRAVAIGDSRIFETTTLATIKKTCNTKCVTKEDLKINAMCTPDLMYISSGQSFILFNTGVTEINQTFEFPNQIIDAKISGDGCYLVVLLDDWTIYCCSFKNPQILFVRKVSKNPRCLPSDMEELIGLVFSFENNNFFITVFTSSGFINNFICDDVMGLIEKSSTNDDFKNIENLVIVNTYDIHENVKTFSRVKNNILIAGDSICIYEEENLRSKEFLFPDIYKIKKLVFTEDKSFIICLTNSKTMLLVCAFTFIPAKEWNEVPICDFTVMQEMNTTSIVLLTDEEQPSLLLVSLPDFSVTFKLPTSPFTYLIDYPSTSDGLLYLEASGDEDINTLSVKIITEGQPDLRLARMLRRGKYDEARNFAAAFNLDPETVYKEQVKGLMGKLDVWQSGTDDLQKTFEEMINYLNKIKDHLFVGYCALNTIVPNFILCRKLLRYALLRIKSSQVSEDKLTVILDQLQFTLHKLNTFCLLNDVSDTLSTWSIENTELWLRFCKQNVNKICLDYIQKNQLSDALTVWSRHIAEIRDCISEEFINEYFSNIPLSVDIQDLKLWTMSFASTTLFMFHDETVASMVSYIESKVRWNELYMHLDWINSSLEICRYFLYIINYIVASPLCLSISRAPEPQKKLILLIKYLDELKELNDNFNVKITLDDYELSHEDKNYSELSFLMFDQIQLNKFPYFISTFWSTFTLERFLNSDEILSAYIKNIVSQDDCWGSWEEKAILLLNYISNKEIKSDSVLSILKAASIPWSELMVKLCDDTLLTDLNTVTIKDIEEVKNLLTSKLILKSYNLSFTNITPSIIIIAVQNICTQNRPTVLEDIVKLISTQPETVQQEAYEIYIQYLIESGLVDKAIESLTNPQIIPNSLVSWICTTVWITYNSLRNLSLFVEEASKYFTVVKFLAKSPIIDIRPECRHYANILVNIYHLKNEFQIECSLSEYNYEEKLLIKCVNSILNSDFLNNTTSFLIQAKLSRLSSLLFDTFENVVVQFIKESALQNNNENICLFGQFINQFGSVSPQLATKLLELGELLVSRYDPVSQSMFKIPLWTLIRRITQLVTVNSESSMLTRAVELRQWVEPFYLTCGDVVNNDNMELGLAYSWRNAIIDKSSIHAELFDQFEMFSSFLNSLNLESSLYCYKKIDIKDSFNSIPSPDDIMSSLEFFQGQNLIGLHITVTQVMCLYRVILKNQLILEPELINKGNNLIRSNVRQILRNVTYSRNLDIDLGLGLLNTLKPHDAFNWLEDALNNVGMNYQKLINITDLGLVYVRLNLDTAGDLYETLKSTKNKCIWGKKLMKFGFAFKDAFYNSELDQRHLLQKMIRSPSISLNVLIDYCKDTHFDMQQTAKLFLESCLIQWEPYIPNEKEEKTFDWIAKIIEDKNTLLKKCEDIFNVITDKTYVLDFLWNHVWEQVNIYYYEVFLVIVSLIEKYGENAVVKFNTQKEILLFLTQYKRVSVPEEHEQEIWFSMFQESQSLPPISKYRLPYVPLANKKKKFGHREMQVWKIIKPELTFLTYNKWFSIIEAIGMDKDTLCIFTVKNMVNEVAAKDKNIEWYLHMRFKSLLRDIQKVLSNVKNLEVVAASLYFVVNSLPLGADQLAAAKICHSQAQEWVKLENSENAKSGITKVVTKYVLTTTKHILHMYGFGKPNYLQLALKPNELIRELYNDPIILKRHTGEIKLFPDINGAVDAIVEVHGKGGLALKVDLLKEWLQPSSCGSMSSPNKSMAMSTNNSFNATQENLTISEGVLRACYLLENDTPAYNLHNFLICQAYNEDDNDSMCPTSVRLRALQCLCLATTENIEEITCRTKEMMKNNLIELSIITELETLGINFSPIRYRGCDKSKLVQSLLARKTLIATKLASHLCVLYSQSMNSSIWDTLLSRLIHFTIINELEKVLIHLMDKWHQLTFEIVEKAWNVFLKSSFNNAKDSFEVTRCIKLVFSCPVLDRIDLDQIINHCEQFELNQYVHKLKYLK</sequence>
<dbReference type="GO" id="GO:0000070">
    <property type="term" value="P:mitotic sister chromatid segregation"/>
    <property type="evidence" value="ECO:0007669"/>
    <property type="project" value="TreeGrafter"/>
</dbReference>
<evidence type="ECO:0000313" key="5">
    <source>
        <dbReference type="EMBL" id="MBY84185.1"/>
    </source>
</evidence>
<dbReference type="Pfam" id="PF10493">
    <property type="entry name" value="Rod_C"/>
    <property type="match status" value="1"/>
</dbReference>
<dbReference type="Proteomes" id="UP000694846">
    <property type="component" value="Unplaced"/>
</dbReference>
<proteinExistence type="predicted"/>
<protein>
    <submittedName>
        <fullName evidence="5 7">Kinetochore-associated protein 1</fullName>
    </submittedName>
</protein>
<dbReference type="SUPFAM" id="SSF50978">
    <property type="entry name" value="WD40 repeat-like"/>
    <property type="match status" value="1"/>
</dbReference>
<dbReference type="RefSeq" id="XP_025424569.1">
    <property type="nucleotide sequence ID" value="XM_025568784.1"/>
</dbReference>
<dbReference type="PANTHER" id="PTHR15688:SF1">
    <property type="entry name" value="KINETOCHORE-ASSOCIATED PROTEIN 1"/>
    <property type="match status" value="1"/>
</dbReference>
<dbReference type="GO" id="GO:1903394">
    <property type="term" value="P:protein localization to kinetochore involved in kinetochore assembly"/>
    <property type="evidence" value="ECO:0007669"/>
    <property type="project" value="TreeGrafter"/>
</dbReference>
<gene>
    <name evidence="5" type="primary">Kntc1</name>
    <name evidence="7 8" type="synonym">LOC112693629</name>
    <name evidence="5" type="ORF">g.102725</name>
</gene>
<feature type="domain" description="KNTC1 second ARM-repeats" evidence="3">
    <location>
        <begin position="722"/>
        <end position="879"/>
    </location>
</feature>
<dbReference type="EMBL" id="GGMS01014982">
    <property type="protein sequence ID" value="MBY84185.1"/>
    <property type="molecule type" value="Transcribed_RNA"/>
</dbReference>
<feature type="domain" description="KNTC1 first ARM-repeats" evidence="4">
    <location>
        <begin position="370"/>
        <end position="617"/>
    </location>
</feature>
<dbReference type="GO" id="GO:1990423">
    <property type="term" value="C:RZZ complex"/>
    <property type="evidence" value="ECO:0007669"/>
    <property type="project" value="TreeGrafter"/>
</dbReference>
<evidence type="ECO:0000313" key="8">
    <source>
        <dbReference type="RefSeq" id="XP_025424569.1"/>
    </source>
</evidence>
<dbReference type="InterPro" id="IPR055403">
    <property type="entry name" value="ARM_KNTC1_1st"/>
</dbReference>
<feature type="domain" description="KNTC1 third ARM-repeats" evidence="2">
    <location>
        <begin position="1228"/>
        <end position="1445"/>
    </location>
</feature>
<dbReference type="InterPro" id="IPR019527">
    <property type="entry name" value="RZZ-complex_KNTC1/ROD_C"/>
</dbReference>
<dbReference type="InterPro" id="IPR036322">
    <property type="entry name" value="WD40_repeat_dom_sf"/>
</dbReference>
<dbReference type="InterPro" id="IPR055404">
    <property type="entry name" value="ARM_KNTC1_2nd"/>
</dbReference>
<evidence type="ECO:0000259" key="4">
    <source>
        <dbReference type="Pfam" id="PF24520"/>
    </source>
</evidence>
<accession>A0A2S2R2H7</accession>
<evidence type="ECO:0000313" key="6">
    <source>
        <dbReference type="Proteomes" id="UP000694846"/>
    </source>
</evidence>